<dbReference type="AlphaFoldDB" id="A0A5C7J8A8"/>
<sequence>MPSYQRDAGLVSAVKSLENDTVTIKSAQSMGNDIVNMQTYTNPSAYDFTVSGFSSYVTNITYNTGNQANPNGWVYFNVWRGSVGTLAVPESFDITIQDTNFNLNDFKLTWLGNFWNHEASTLYFKVYIVASD</sequence>
<evidence type="ECO:0000313" key="1">
    <source>
        <dbReference type="EMBL" id="TXG77785.1"/>
    </source>
</evidence>
<proteinExistence type="predicted"/>
<comment type="caution">
    <text evidence="1">The sequence shown here is derived from an EMBL/GenBank/DDBJ whole genome shotgun (WGS) entry which is preliminary data.</text>
</comment>
<dbReference type="Proteomes" id="UP000321026">
    <property type="component" value="Unassembled WGS sequence"/>
</dbReference>
<organism evidence="1 2">
    <name type="scientific">Candidatus Dojkabacteria bacterium</name>
    <dbReference type="NCBI Taxonomy" id="2099670"/>
    <lineage>
        <taxon>Bacteria</taxon>
        <taxon>Candidatus Dojkabacteria</taxon>
    </lineage>
</organism>
<gene>
    <name evidence="1" type="ORF">E6Q11_02175</name>
</gene>
<dbReference type="EMBL" id="SSDS01000037">
    <property type="protein sequence ID" value="TXG77785.1"/>
    <property type="molecule type" value="Genomic_DNA"/>
</dbReference>
<name>A0A5C7J8A8_9BACT</name>
<evidence type="ECO:0000313" key="2">
    <source>
        <dbReference type="Proteomes" id="UP000321026"/>
    </source>
</evidence>
<protein>
    <submittedName>
        <fullName evidence="1">Uncharacterized protein</fullName>
    </submittedName>
</protein>
<reference evidence="1 2" key="1">
    <citation type="submission" date="2018-09" db="EMBL/GenBank/DDBJ databases">
        <title>Metagenome Assembled Genomes from an Advanced Water Purification Facility.</title>
        <authorList>
            <person name="Stamps B.W."/>
            <person name="Spear J.R."/>
        </authorList>
    </citation>
    <scope>NUCLEOTIDE SEQUENCE [LARGE SCALE GENOMIC DNA]</scope>
    <source>
        <strain evidence="1">Bin_63_2</strain>
    </source>
</reference>
<accession>A0A5C7J8A8</accession>